<evidence type="ECO:0000313" key="4">
    <source>
        <dbReference type="EMBL" id="QNP54937.1"/>
    </source>
</evidence>
<dbReference type="InterPro" id="IPR011611">
    <property type="entry name" value="PfkB_dom"/>
</dbReference>
<evidence type="ECO:0000256" key="2">
    <source>
        <dbReference type="ARBA" id="ARBA00022777"/>
    </source>
</evidence>
<proteinExistence type="predicted"/>
<keyword evidence="5" id="KW-1185">Reference proteome</keyword>
<dbReference type="KEGG" id="tdf:H9L22_11670"/>
<dbReference type="PANTHER" id="PTHR10584">
    <property type="entry name" value="SUGAR KINASE"/>
    <property type="match status" value="1"/>
</dbReference>
<dbReference type="Pfam" id="PF00294">
    <property type="entry name" value="PfkB"/>
    <property type="match status" value="1"/>
</dbReference>
<keyword evidence="2 4" id="KW-0418">Kinase</keyword>
<organism evidence="4 5">
    <name type="scientific">Tessaracoccus defluvii</name>
    <dbReference type="NCBI Taxonomy" id="1285901"/>
    <lineage>
        <taxon>Bacteria</taxon>
        <taxon>Bacillati</taxon>
        <taxon>Actinomycetota</taxon>
        <taxon>Actinomycetes</taxon>
        <taxon>Propionibacteriales</taxon>
        <taxon>Propionibacteriaceae</taxon>
        <taxon>Tessaracoccus</taxon>
    </lineage>
</organism>
<dbReference type="SUPFAM" id="SSF53613">
    <property type="entry name" value="Ribokinase-like"/>
    <property type="match status" value="1"/>
</dbReference>
<dbReference type="PANTHER" id="PTHR10584:SF166">
    <property type="entry name" value="RIBOKINASE"/>
    <property type="match status" value="1"/>
</dbReference>
<evidence type="ECO:0000259" key="3">
    <source>
        <dbReference type="Pfam" id="PF00294"/>
    </source>
</evidence>
<name>A0A7H0H321_9ACTN</name>
<reference evidence="4 5" key="1">
    <citation type="submission" date="2020-08" db="EMBL/GenBank/DDBJ databases">
        <title>Genome sequence of Tessaracoccus defluvii JCM 17540T.</title>
        <authorList>
            <person name="Hyun D.-W."/>
            <person name="Bae J.-W."/>
        </authorList>
    </citation>
    <scope>NUCLEOTIDE SEQUENCE [LARGE SCALE GENOMIC DNA]</scope>
    <source>
        <strain evidence="4 5">JCM 17540</strain>
    </source>
</reference>
<dbReference type="Gene3D" id="3.40.1190.20">
    <property type="match status" value="1"/>
</dbReference>
<dbReference type="GO" id="GO:0016301">
    <property type="term" value="F:kinase activity"/>
    <property type="evidence" value="ECO:0007669"/>
    <property type="project" value="UniProtKB-KW"/>
</dbReference>
<dbReference type="RefSeq" id="WP_187720073.1">
    <property type="nucleotide sequence ID" value="NZ_BAABBL010000004.1"/>
</dbReference>
<sequence length="333" mass="34082">MPSPELHLVGHVCLDIAPGMTGPVTMEPGALSQVGAPGITVGGAVGNGARAVAGLGRSAVLTGMVGDDAFGRVCRETLEALLPGGVRLGTSAASATSYSVVIQPPASDRSFWHHTGANDDFDGTIDLVGAPILHFGYPTLVPTMTRDGGTPTVDLFSRVTAQGSATSLDLSYCAENSPLRHYDWGGYFRAVLPLTDVFCPSWDDLVSAGCGGSGRRPHAVVAAAERFLGEGAGIVLLSLGEDGAYLATAGEDRLERFCTAVGGDADSWAGIRQWIPAAPVDRFVTANGAGDVFNVAFLLGALDGLGGIDAATRAAEVASRAIGGRPLRAETYA</sequence>
<accession>A0A7H0H321</accession>
<evidence type="ECO:0000256" key="1">
    <source>
        <dbReference type="ARBA" id="ARBA00022679"/>
    </source>
</evidence>
<dbReference type="Proteomes" id="UP000516117">
    <property type="component" value="Chromosome"/>
</dbReference>
<protein>
    <submittedName>
        <fullName evidence="4">Carbohydrate kinase family protein</fullName>
    </submittedName>
</protein>
<keyword evidence="1" id="KW-0808">Transferase</keyword>
<feature type="domain" description="Carbohydrate kinase PfkB" evidence="3">
    <location>
        <begin position="22"/>
        <end position="322"/>
    </location>
</feature>
<dbReference type="InterPro" id="IPR029056">
    <property type="entry name" value="Ribokinase-like"/>
</dbReference>
<dbReference type="GO" id="GO:0005829">
    <property type="term" value="C:cytosol"/>
    <property type="evidence" value="ECO:0007669"/>
    <property type="project" value="TreeGrafter"/>
</dbReference>
<gene>
    <name evidence="4" type="ORF">H9L22_11670</name>
</gene>
<evidence type="ECO:0000313" key="5">
    <source>
        <dbReference type="Proteomes" id="UP000516117"/>
    </source>
</evidence>
<dbReference type="EMBL" id="CP060789">
    <property type="protein sequence ID" value="QNP54937.1"/>
    <property type="molecule type" value="Genomic_DNA"/>
</dbReference>
<dbReference type="AlphaFoldDB" id="A0A7H0H321"/>